<evidence type="ECO:0000259" key="2">
    <source>
        <dbReference type="Pfam" id="PF11887"/>
    </source>
</evidence>
<dbReference type="RefSeq" id="WP_191298167.1">
    <property type="nucleotide sequence ID" value="NZ_BNAR01000003.1"/>
</dbReference>
<dbReference type="PANTHER" id="PTHR33371">
    <property type="entry name" value="INTERMEMBRANE PHOSPHOLIPID TRANSPORT SYSTEM BINDING PROTEIN MLAD-RELATED"/>
    <property type="match status" value="1"/>
</dbReference>
<sequence length="333" mass="36060">MKTANPIRTGAISLTLIALLLLAAFYSDDLPIVGGGTSYAADFSEAAGLVPGNEVRVAGVKVGKVTKVKLNGDRVRVTFKVKDAWVGDRTTATIRIKTLLGQKFVALDPQGTQPLSPGDPIPKERTLAPYDVNEAFNGLATTVGQIDTKQLADSFTVLSDTFKNSPEHVRGALDGLSALSKTISSRDEQLAKLLDNTRQLTKTLADRNAEFEKLLSDGNLLLGELRKRREAISALLTGTRDLSRELSGLVNDNQNQLKPALEQLARVTTVLERNQENLDRSLALMAPFYRVFANTLGNGRWFDTYICGLLPPSVNLGVVGFNEEGCLPPGVQR</sequence>
<dbReference type="InterPro" id="IPR024516">
    <property type="entry name" value="Mce_C"/>
</dbReference>
<evidence type="ECO:0000313" key="4">
    <source>
        <dbReference type="Proteomes" id="UP000605568"/>
    </source>
</evidence>
<evidence type="ECO:0000259" key="1">
    <source>
        <dbReference type="Pfam" id="PF02470"/>
    </source>
</evidence>
<accession>A0ABQ3MKA9</accession>
<protein>
    <submittedName>
        <fullName evidence="3">ABC transporter substrate-binding protein</fullName>
    </submittedName>
</protein>
<name>A0ABQ3MKA9_9PSEU</name>
<dbReference type="InterPro" id="IPR052336">
    <property type="entry name" value="MlaD_Phospholipid_Transporter"/>
</dbReference>
<comment type="caution">
    <text evidence="3">The sequence shown here is derived from an EMBL/GenBank/DDBJ whole genome shotgun (WGS) entry which is preliminary data.</text>
</comment>
<dbReference type="Pfam" id="PF02470">
    <property type="entry name" value="MlaD"/>
    <property type="match status" value="1"/>
</dbReference>
<dbReference type="NCBIfam" id="TIGR00996">
    <property type="entry name" value="Mtu_fam_mce"/>
    <property type="match status" value="1"/>
</dbReference>
<reference evidence="4" key="1">
    <citation type="journal article" date="2019" name="Int. J. Syst. Evol. Microbiol.">
        <title>The Global Catalogue of Microorganisms (GCM) 10K type strain sequencing project: providing services to taxonomists for standard genome sequencing and annotation.</title>
        <authorList>
            <consortium name="The Broad Institute Genomics Platform"/>
            <consortium name="The Broad Institute Genome Sequencing Center for Infectious Disease"/>
            <person name="Wu L."/>
            <person name="Ma J."/>
        </authorList>
    </citation>
    <scope>NUCLEOTIDE SEQUENCE [LARGE SCALE GENOMIC DNA]</scope>
    <source>
        <strain evidence="4">CGMCC 4.7367</strain>
    </source>
</reference>
<feature type="domain" description="Mce/MlaD" evidence="1">
    <location>
        <begin position="36"/>
        <end position="109"/>
    </location>
</feature>
<proteinExistence type="predicted"/>
<dbReference type="PRINTS" id="PR01782">
    <property type="entry name" value="MCEVIRFACTOR"/>
</dbReference>
<feature type="domain" description="Mammalian cell entry C-terminal" evidence="2">
    <location>
        <begin position="113"/>
        <end position="299"/>
    </location>
</feature>
<dbReference type="Pfam" id="PF11887">
    <property type="entry name" value="Mce4_CUP1"/>
    <property type="match status" value="1"/>
</dbReference>
<dbReference type="PANTHER" id="PTHR33371:SF18">
    <property type="entry name" value="MCE-FAMILY PROTEIN MCE3C"/>
    <property type="match status" value="1"/>
</dbReference>
<dbReference type="InterPro" id="IPR005693">
    <property type="entry name" value="Mce"/>
</dbReference>
<organism evidence="3 4">
    <name type="scientific">Lentzea cavernae</name>
    <dbReference type="NCBI Taxonomy" id="2020703"/>
    <lineage>
        <taxon>Bacteria</taxon>
        <taxon>Bacillati</taxon>
        <taxon>Actinomycetota</taxon>
        <taxon>Actinomycetes</taxon>
        <taxon>Pseudonocardiales</taxon>
        <taxon>Pseudonocardiaceae</taxon>
        <taxon>Lentzea</taxon>
    </lineage>
</organism>
<dbReference type="InterPro" id="IPR003399">
    <property type="entry name" value="Mce/MlaD"/>
</dbReference>
<gene>
    <name evidence="3" type="ORF">GCM10017774_26550</name>
</gene>
<evidence type="ECO:0000313" key="3">
    <source>
        <dbReference type="EMBL" id="GHH37589.1"/>
    </source>
</evidence>
<dbReference type="EMBL" id="BNAR01000003">
    <property type="protein sequence ID" value="GHH37589.1"/>
    <property type="molecule type" value="Genomic_DNA"/>
</dbReference>
<keyword evidence="4" id="KW-1185">Reference proteome</keyword>
<dbReference type="Proteomes" id="UP000605568">
    <property type="component" value="Unassembled WGS sequence"/>
</dbReference>